<evidence type="ECO:0000256" key="1">
    <source>
        <dbReference type="ARBA" id="ARBA00022553"/>
    </source>
</evidence>
<dbReference type="PROSITE" id="PS51755">
    <property type="entry name" value="OMPR_PHOB"/>
    <property type="match status" value="1"/>
</dbReference>
<dbReference type="Gene3D" id="6.10.250.690">
    <property type="match status" value="1"/>
</dbReference>
<dbReference type="SUPFAM" id="SSF52172">
    <property type="entry name" value="CheY-like"/>
    <property type="match status" value="1"/>
</dbReference>
<dbReference type="PANTHER" id="PTHR48111:SF67">
    <property type="entry name" value="TRANSCRIPTIONAL REGULATORY PROTEIN TCTD"/>
    <property type="match status" value="1"/>
</dbReference>
<evidence type="ECO:0000313" key="10">
    <source>
        <dbReference type="EMBL" id="MBA8889199.1"/>
    </source>
</evidence>
<dbReference type="GO" id="GO:0005829">
    <property type="term" value="C:cytosol"/>
    <property type="evidence" value="ECO:0007669"/>
    <property type="project" value="TreeGrafter"/>
</dbReference>
<accession>A0A839F5X8</accession>
<reference evidence="10 11" key="1">
    <citation type="submission" date="2020-07" db="EMBL/GenBank/DDBJ databases">
        <title>Genomic Encyclopedia of Type Strains, Phase IV (KMG-V): Genome sequencing to study the core and pangenomes of soil and plant-associated prokaryotes.</title>
        <authorList>
            <person name="Whitman W."/>
        </authorList>
    </citation>
    <scope>NUCLEOTIDE SEQUENCE [LARGE SCALE GENOMIC DNA]</scope>
    <source>
        <strain evidence="10 11">RH2WT43</strain>
    </source>
</reference>
<dbReference type="Proteomes" id="UP000550401">
    <property type="component" value="Unassembled WGS sequence"/>
</dbReference>
<dbReference type="Pfam" id="PF00072">
    <property type="entry name" value="Response_reg"/>
    <property type="match status" value="1"/>
</dbReference>
<dbReference type="Gene3D" id="3.40.50.2300">
    <property type="match status" value="1"/>
</dbReference>
<dbReference type="FunFam" id="3.40.50.2300:FF:000002">
    <property type="entry name" value="DNA-binding response regulator PhoP"/>
    <property type="match status" value="1"/>
</dbReference>
<dbReference type="InterPro" id="IPR001789">
    <property type="entry name" value="Sig_transdc_resp-reg_receiver"/>
</dbReference>
<feature type="domain" description="Response regulatory" evidence="8">
    <location>
        <begin position="2"/>
        <end position="116"/>
    </location>
</feature>
<dbReference type="RefSeq" id="WP_182532247.1">
    <property type="nucleotide sequence ID" value="NZ_JACGXL010000006.1"/>
</dbReference>
<proteinExistence type="predicted"/>
<dbReference type="GO" id="GO:0006355">
    <property type="term" value="P:regulation of DNA-templated transcription"/>
    <property type="evidence" value="ECO:0007669"/>
    <property type="project" value="InterPro"/>
</dbReference>
<evidence type="ECO:0000313" key="11">
    <source>
        <dbReference type="Proteomes" id="UP000550401"/>
    </source>
</evidence>
<feature type="DNA-binding region" description="OmpR/PhoB-type" evidence="7">
    <location>
        <begin position="124"/>
        <end position="220"/>
    </location>
</feature>
<dbReference type="EMBL" id="JACGXL010000006">
    <property type="protein sequence ID" value="MBA8889199.1"/>
    <property type="molecule type" value="Genomic_DNA"/>
</dbReference>
<name>A0A839F5X8_9GAMM</name>
<keyword evidence="11" id="KW-1185">Reference proteome</keyword>
<evidence type="ECO:0000256" key="5">
    <source>
        <dbReference type="ARBA" id="ARBA00023163"/>
    </source>
</evidence>
<dbReference type="GO" id="GO:0032993">
    <property type="term" value="C:protein-DNA complex"/>
    <property type="evidence" value="ECO:0007669"/>
    <property type="project" value="TreeGrafter"/>
</dbReference>
<keyword evidence="4 7" id="KW-0238">DNA-binding</keyword>
<keyword evidence="5" id="KW-0804">Transcription</keyword>
<evidence type="ECO:0000256" key="3">
    <source>
        <dbReference type="ARBA" id="ARBA00023015"/>
    </source>
</evidence>
<evidence type="ECO:0000256" key="7">
    <source>
        <dbReference type="PROSITE-ProRule" id="PRU01091"/>
    </source>
</evidence>
<dbReference type="InterPro" id="IPR011006">
    <property type="entry name" value="CheY-like_superfamily"/>
</dbReference>
<protein>
    <submittedName>
        <fullName evidence="10">Two-component system OmpR family response regulator</fullName>
    </submittedName>
</protein>
<keyword evidence="1 6" id="KW-0597">Phosphoprotein</keyword>
<evidence type="ECO:0000256" key="6">
    <source>
        <dbReference type="PROSITE-ProRule" id="PRU00169"/>
    </source>
</evidence>
<gene>
    <name evidence="10" type="ORF">FHW12_003442</name>
</gene>
<dbReference type="SMART" id="SM00448">
    <property type="entry name" value="REC"/>
    <property type="match status" value="1"/>
</dbReference>
<dbReference type="AlphaFoldDB" id="A0A839F5X8"/>
<dbReference type="PROSITE" id="PS50110">
    <property type="entry name" value="RESPONSE_REGULATORY"/>
    <property type="match status" value="1"/>
</dbReference>
<dbReference type="CDD" id="cd00383">
    <property type="entry name" value="trans_reg_C"/>
    <property type="match status" value="1"/>
</dbReference>
<keyword evidence="2" id="KW-0902">Two-component regulatory system</keyword>
<dbReference type="GO" id="GO:0000976">
    <property type="term" value="F:transcription cis-regulatory region binding"/>
    <property type="evidence" value="ECO:0007669"/>
    <property type="project" value="TreeGrafter"/>
</dbReference>
<sequence length="225" mass="24992">MRILIIEDDAAIADAIGAALARAGHAVDRLDNGRQADAALRDHPYDLVVLDLGLPDVDGVELLRRLRNRADAVPVLVATAREELEERVRALDLGADDYLVKPFALREFEARARALLRRRTTQGVPELQLGRMRLDLPRRRAQVGDTPLELTPREFGLLEALASRLDRVMSREQLIEALCSWDTTLTDNGLDIAVYRLRRKLDGSGVRIRTVRGLGYLLEAGDGAS</sequence>
<evidence type="ECO:0000256" key="2">
    <source>
        <dbReference type="ARBA" id="ARBA00023012"/>
    </source>
</evidence>
<dbReference type="Gene3D" id="1.10.10.10">
    <property type="entry name" value="Winged helix-like DNA-binding domain superfamily/Winged helix DNA-binding domain"/>
    <property type="match status" value="1"/>
</dbReference>
<feature type="modified residue" description="4-aspartylphosphate" evidence="6">
    <location>
        <position position="51"/>
    </location>
</feature>
<feature type="domain" description="OmpR/PhoB-type" evidence="9">
    <location>
        <begin position="124"/>
        <end position="220"/>
    </location>
</feature>
<keyword evidence="3" id="KW-0805">Transcription regulation</keyword>
<dbReference type="InterPro" id="IPR036388">
    <property type="entry name" value="WH-like_DNA-bd_sf"/>
</dbReference>
<evidence type="ECO:0000256" key="4">
    <source>
        <dbReference type="ARBA" id="ARBA00023125"/>
    </source>
</evidence>
<dbReference type="InterPro" id="IPR001867">
    <property type="entry name" value="OmpR/PhoB-type_DNA-bd"/>
</dbReference>
<dbReference type="GO" id="GO:0000156">
    <property type="term" value="F:phosphorelay response regulator activity"/>
    <property type="evidence" value="ECO:0007669"/>
    <property type="project" value="TreeGrafter"/>
</dbReference>
<dbReference type="PANTHER" id="PTHR48111">
    <property type="entry name" value="REGULATOR OF RPOS"/>
    <property type="match status" value="1"/>
</dbReference>
<comment type="caution">
    <text evidence="10">The sequence shown here is derived from an EMBL/GenBank/DDBJ whole genome shotgun (WGS) entry which is preliminary data.</text>
</comment>
<dbReference type="SMART" id="SM00862">
    <property type="entry name" value="Trans_reg_C"/>
    <property type="match status" value="1"/>
</dbReference>
<organism evidence="10 11">
    <name type="scientific">Dokdonella fugitiva</name>
    <dbReference type="NCBI Taxonomy" id="328517"/>
    <lineage>
        <taxon>Bacteria</taxon>
        <taxon>Pseudomonadati</taxon>
        <taxon>Pseudomonadota</taxon>
        <taxon>Gammaproteobacteria</taxon>
        <taxon>Lysobacterales</taxon>
        <taxon>Rhodanobacteraceae</taxon>
        <taxon>Dokdonella</taxon>
    </lineage>
</organism>
<evidence type="ECO:0000259" key="8">
    <source>
        <dbReference type="PROSITE" id="PS50110"/>
    </source>
</evidence>
<dbReference type="Pfam" id="PF00486">
    <property type="entry name" value="Trans_reg_C"/>
    <property type="match status" value="1"/>
</dbReference>
<evidence type="ECO:0000259" key="9">
    <source>
        <dbReference type="PROSITE" id="PS51755"/>
    </source>
</evidence>
<dbReference type="InterPro" id="IPR039420">
    <property type="entry name" value="WalR-like"/>
</dbReference>